<feature type="chain" id="PRO_5027568365" evidence="2">
    <location>
        <begin position="23"/>
        <end position="259"/>
    </location>
</feature>
<dbReference type="SUPFAM" id="SSF56399">
    <property type="entry name" value="ADP-ribosylation"/>
    <property type="match status" value="1"/>
</dbReference>
<feature type="compositionally biased region" description="Polar residues" evidence="1">
    <location>
        <begin position="65"/>
        <end position="76"/>
    </location>
</feature>
<keyword evidence="3" id="KW-1185">Reference proteome</keyword>
<dbReference type="KEGG" id="pgri:PgNI_10931"/>
<dbReference type="Proteomes" id="UP000515153">
    <property type="component" value="Chromosome VII"/>
</dbReference>
<dbReference type="GeneID" id="41965810"/>
<protein>
    <submittedName>
        <fullName evidence="4">Uncharacterized protein</fullName>
    </submittedName>
</protein>
<proteinExistence type="predicted"/>
<reference evidence="4" key="3">
    <citation type="submission" date="2025-08" db="UniProtKB">
        <authorList>
            <consortium name="RefSeq"/>
        </authorList>
    </citation>
    <scope>IDENTIFICATION</scope>
    <source>
        <strain evidence="4">NI907</strain>
    </source>
</reference>
<evidence type="ECO:0000256" key="2">
    <source>
        <dbReference type="SAM" id="SignalP"/>
    </source>
</evidence>
<dbReference type="AlphaFoldDB" id="A0A6P8AZ05"/>
<accession>A0A6P8AZ05</accession>
<feature type="signal peptide" evidence="2">
    <location>
        <begin position="1"/>
        <end position="22"/>
    </location>
</feature>
<reference evidence="3 4" key="1">
    <citation type="journal article" date="2019" name="Mol. Biol. Evol.">
        <title>Blast fungal genomes show frequent chromosomal changes, gene gains and losses, and effector gene turnover.</title>
        <authorList>
            <person name="Gomez Luciano L.B."/>
            <person name="Jason Tsai I."/>
            <person name="Chuma I."/>
            <person name="Tosa Y."/>
            <person name="Chen Y.H."/>
            <person name="Li J.Y."/>
            <person name="Li M.Y."/>
            <person name="Jade Lu M.Y."/>
            <person name="Nakayashiki H."/>
            <person name="Li W.H."/>
        </authorList>
    </citation>
    <scope>NUCLEOTIDE SEQUENCE [LARGE SCALE GENOMIC DNA]</scope>
    <source>
        <strain evidence="3 4">NI907</strain>
    </source>
</reference>
<feature type="region of interest" description="Disordered" evidence="1">
    <location>
        <begin position="60"/>
        <end position="97"/>
    </location>
</feature>
<gene>
    <name evidence="4" type="ORF">PgNI_10931</name>
</gene>
<evidence type="ECO:0000256" key="1">
    <source>
        <dbReference type="SAM" id="MobiDB-lite"/>
    </source>
</evidence>
<organism evidence="3 4">
    <name type="scientific">Pyricularia grisea</name>
    <name type="common">Crabgrass-specific blast fungus</name>
    <name type="synonym">Magnaporthe grisea</name>
    <dbReference type="NCBI Taxonomy" id="148305"/>
    <lineage>
        <taxon>Eukaryota</taxon>
        <taxon>Fungi</taxon>
        <taxon>Dikarya</taxon>
        <taxon>Ascomycota</taxon>
        <taxon>Pezizomycotina</taxon>
        <taxon>Sordariomycetes</taxon>
        <taxon>Sordariomycetidae</taxon>
        <taxon>Magnaporthales</taxon>
        <taxon>Pyriculariaceae</taxon>
        <taxon>Pyricularia</taxon>
    </lineage>
</organism>
<evidence type="ECO:0000313" key="3">
    <source>
        <dbReference type="Proteomes" id="UP000515153"/>
    </source>
</evidence>
<evidence type="ECO:0000313" key="4">
    <source>
        <dbReference type="RefSeq" id="XP_030980148.1"/>
    </source>
</evidence>
<dbReference type="RefSeq" id="XP_030980148.1">
    <property type="nucleotide sequence ID" value="XM_031130905.1"/>
</dbReference>
<reference evidence="4" key="2">
    <citation type="submission" date="2019-10" db="EMBL/GenBank/DDBJ databases">
        <authorList>
            <consortium name="NCBI Genome Project"/>
        </authorList>
    </citation>
    <scope>NUCLEOTIDE SEQUENCE</scope>
    <source>
        <strain evidence="4">NI907</strain>
    </source>
</reference>
<dbReference type="Gene3D" id="3.90.210.10">
    <property type="entry name" value="Heat-Labile Enterotoxin, subunit A"/>
    <property type="match status" value="1"/>
</dbReference>
<name>A0A6P8AZ05_PYRGI</name>
<sequence length="259" mass="28350">MRTFSLLSILSCSSLLLDGAIAVGSANNAQPGLGGQFPSPGSARGAAAGVQVANHHDFNLPAAASGQSGMNGNVLTPASPMGAAQGQQNPGYNGPRAPERLYHGSRHPPRYIRCEQGGLRVAKQPEPGKAPMTYDEHVNTNLHYRIKGTAKTEFISVSDSPDVMKALLIKNYPSFFYTYIYYIDAKGIQDDFQNVDALYAADNRPNKWGKGEQEWITRKDIPWSAIRGWVKVYANGWHSDLQPNPTRWDPIPQKPARCK</sequence>
<keyword evidence="2" id="KW-0732">Signal</keyword>